<dbReference type="STRING" id="411467.BACCAP_02234"/>
<name>A6NVJ1_9FIRM</name>
<dbReference type="HAMAP" id="MF_01854">
    <property type="entry name" value="FBPase_class3"/>
    <property type="match status" value="1"/>
</dbReference>
<dbReference type="AlphaFoldDB" id="A6NVJ1"/>
<dbReference type="UniPathway" id="UPA00138"/>
<dbReference type="RefSeq" id="WP_006572766.1">
    <property type="nucleotide sequence ID" value="NZ_AAXG02000013.1"/>
</dbReference>
<comment type="catalytic activity">
    <reaction evidence="4">
        <text>beta-D-fructose 1,6-bisphosphate + H2O = beta-D-fructose 6-phosphate + phosphate</text>
        <dbReference type="Rhea" id="RHEA:11064"/>
        <dbReference type="ChEBI" id="CHEBI:15377"/>
        <dbReference type="ChEBI" id="CHEBI:32966"/>
        <dbReference type="ChEBI" id="CHEBI:43474"/>
        <dbReference type="ChEBI" id="CHEBI:57634"/>
        <dbReference type="EC" id="3.1.3.11"/>
    </reaction>
</comment>
<dbReference type="Pfam" id="PF06874">
    <property type="entry name" value="FBPase_2"/>
    <property type="match status" value="1"/>
</dbReference>
<dbReference type="SUPFAM" id="SSF56300">
    <property type="entry name" value="Metallo-dependent phosphatases"/>
    <property type="match status" value="1"/>
</dbReference>
<evidence type="ECO:0000313" key="5">
    <source>
        <dbReference type="EMBL" id="EDM99961.1"/>
    </source>
</evidence>
<dbReference type="EC" id="3.1.3.11" evidence="4"/>
<dbReference type="GO" id="GO:0006094">
    <property type="term" value="P:gluconeogenesis"/>
    <property type="evidence" value="ECO:0007669"/>
    <property type="project" value="UniProtKB-UniRule"/>
</dbReference>
<dbReference type="EMBL" id="AAXG02000013">
    <property type="protein sequence ID" value="EDM99961.1"/>
    <property type="molecule type" value="Genomic_DNA"/>
</dbReference>
<comment type="cofactor">
    <cofactor evidence="4">
        <name>Mn(2+)</name>
        <dbReference type="ChEBI" id="CHEBI:29035"/>
    </cofactor>
</comment>
<evidence type="ECO:0000256" key="4">
    <source>
        <dbReference type="HAMAP-Rule" id="MF_01854"/>
    </source>
</evidence>
<accession>A6NVJ1</accession>
<dbReference type="Proteomes" id="UP000003639">
    <property type="component" value="Unassembled WGS sequence"/>
</dbReference>
<dbReference type="InterPro" id="IPR009164">
    <property type="entry name" value="FBPtase_class3"/>
</dbReference>
<evidence type="ECO:0000256" key="1">
    <source>
        <dbReference type="ARBA" id="ARBA00022801"/>
    </source>
</evidence>
<dbReference type="Gene3D" id="3.60.21.10">
    <property type="match status" value="1"/>
</dbReference>
<dbReference type="InterPro" id="IPR029052">
    <property type="entry name" value="Metallo-depent_PP-like"/>
</dbReference>
<dbReference type="PIRSF" id="PIRSF000906">
    <property type="entry name" value="FBPtase_Bacill"/>
    <property type="match status" value="1"/>
</dbReference>
<keyword evidence="6" id="KW-1185">Reference proteome</keyword>
<sequence>MKKEAAASAPSLRYLQMLSRQYPTVQAASSEIINLQAILNLPKGTEHFISDVHGEYEAFLHIMNSASGVVREKVDELFSSSVSKAERDQLATLIYYPEEKLARVAKETGDMEEWYRITLHRLIDICRMVTSKYTRSKVRKAMPKEYAYIIDELINTNYEYHNKRSNYENIISTIIDIDRAEDFIVAVCELIKRMVVDHLHIVGDMFDRGPRADIIMDFLTEYHSVDIQWGNHDVLWMGAATGSRTLVATVLSNSIHYNNLEVIETGYGISLRPLALFANEFYKDVDCSCFKAKFAGDDANNYTEKDKALAARMHKAITIILFKLEGQKILRHPEFGMEDRLLLDKIDYEKKSITINGVEYQLSDTDFPTVDRANPYELSPEEDEVINQLTNSFQRSEKLQRHVRFLYSKGGLYKIYNGNLLLHGCIPLTPEGELLTFRADGKTLSGRAFLDYAEAVARQGYYAKPGSEERQYGMDYLWFLWCGRGSPVFGRDRMTTFERRLIKDESSWAEPKNAYYTFYNDPAVCERLLKEFGLEGPHCHIINGHVPVKSRKGESPIKGGGKLIVIDGGFCRAYQPTTGIAGYTLIYNSESMRIVSHEPFEGRENAIRENRDILSSPVIFERMDDKVKIRSTDIGNELQRQVDDLKALLAAYRSGLVKEDHRK</sequence>
<keyword evidence="3 4" id="KW-0119">Carbohydrate metabolism</keyword>
<organism evidence="5 6">
    <name type="scientific">Pseudoflavonifractor capillosus ATCC 29799</name>
    <dbReference type="NCBI Taxonomy" id="411467"/>
    <lineage>
        <taxon>Bacteria</taxon>
        <taxon>Bacillati</taxon>
        <taxon>Bacillota</taxon>
        <taxon>Clostridia</taxon>
        <taxon>Eubacteriales</taxon>
        <taxon>Oscillospiraceae</taxon>
        <taxon>Pseudoflavonifractor</taxon>
    </lineage>
</organism>
<evidence type="ECO:0000256" key="3">
    <source>
        <dbReference type="ARBA" id="ARBA00023277"/>
    </source>
</evidence>
<proteinExistence type="inferred from homology"/>
<reference evidence="5 6" key="1">
    <citation type="submission" date="2007-04" db="EMBL/GenBank/DDBJ databases">
        <authorList>
            <person name="Fulton L."/>
            <person name="Clifton S."/>
            <person name="Fulton B."/>
            <person name="Xu J."/>
            <person name="Minx P."/>
            <person name="Pepin K.H."/>
            <person name="Johnson M."/>
            <person name="Thiruvilangam P."/>
            <person name="Bhonagiri V."/>
            <person name="Nash W.E."/>
            <person name="Mardis E.R."/>
            <person name="Wilson R.K."/>
        </authorList>
    </citation>
    <scope>NUCLEOTIDE SEQUENCE [LARGE SCALE GENOMIC DNA]</scope>
    <source>
        <strain evidence="5 6">ATCC 29799</strain>
    </source>
</reference>
<comment type="similarity">
    <text evidence="4">Belongs to the FBPase class 3 family.</text>
</comment>
<comment type="pathway">
    <text evidence="4">Carbohydrate biosynthesis; gluconeogenesis.</text>
</comment>
<gene>
    <name evidence="4" type="primary">fbp</name>
    <name evidence="5" type="ORF">BACCAP_02234</name>
</gene>
<dbReference type="GO" id="GO:0042132">
    <property type="term" value="F:fructose 1,6-bisphosphate 1-phosphatase activity"/>
    <property type="evidence" value="ECO:0007669"/>
    <property type="project" value="UniProtKB-UniRule"/>
</dbReference>
<evidence type="ECO:0000313" key="6">
    <source>
        <dbReference type="Proteomes" id="UP000003639"/>
    </source>
</evidence>
<dbReference type="eggNOG" id="COG3855">
    <property type="taxonomic scope" value="Bacteria"/>
</dbReference>
<protein>
    <recommendedName>
        <fullName evidence="4">Fructose-1,6-bisphosphatase class 3</fullName>
        <shortName evidence="4">FBPase class 3</shortName>
        <ecNumber evidence="4">3.1.3.11</ecNumber>
    </recommendedName>
    <alternativeName>
        <fullName evidence="4">D-fructose-1,6-bisphosphate 1-phosphohydrolase class 3</fullName>
    </alternativeName>
</protein>
<evidence type="ECO:0000256" key="2">
    <source>
        <dbReference type="ARBA" id="ARBA00023211"/>
    </source>
</evidence>
<keyword evidence="2 4" id="KW-0464">Manganese</keyword>
<dbReference type="OrthoDB" id="9779903at2"/>
<reference evidence="5 6" key="2">
    <citation type="submission" date="2007-06" db="EMBL/GenBank/DDBJ databases">
        <title>Draft genome sequence of Pseudoflavonifractor capillosus ATCC 29799.</title>
        <authorList>
            <person name="Sudarsanam P."/>
            <person name="Ley R."/>
            <person name="Guruge J."/>
            <person name="Turnbaugh P.J."/>
            <person name="Mahowald M."/>
            <person name="Liep D."/>
            <person name="Gordon J."/>
        </authorList>
    </citation>
    <scope>NUCLEOTIDE SEQUENCE [LARGE SCALE GENOMIC DNA]</scope>
    <source>
        <strain evidence="5 6">ATCC 29799</strain>
    </source>
</reference>
<keyword evidence="1 4" id="KW-0378">Hydrolase</keyword>
<comment type="caution">
    <text evidence="5">The sequence shown here is derived from an EMBL/GenBank/DDBJ whole genome shotgun (WGS) entry which is preliminary data.</text>
</comment>